<dbReference type="Pfam" id="PF07802">
    <property type="entry name" value="GCK"/>
    <property type="match status" value="2"/>
</dbReference>
<reference evidence="4" key="3">
    <citation type="submission" date="2000-06" db="EMBL/GenBank/DDBJ databases">
        <authorList>
            <person name="Cheuk R."/>
            <person name="Shinn P."/>
            <person name="Brooks S."/>
            <person name="Buehler E."/>
            <person name="Chao Q."/>
            <person name="Johnson-Hopson C."/>
            <person name="Khan S."/>
            <person name="Kim C."/>
            <person name="Altafi H."/>
            <person name="Bei B."/>
            <person name="Chin C."/>
            <person name="Chiou J."/>
            <person name="Choi E."/>
            <person name="Conn L."/>
            <person name="Conway A."/>
            <person name="Gonzalez A."/>
            <person name="Hansen N."/>
            <person name="Howing B."/>
            <person name="Koo T."/>
            <person name="Lam B."/>
            <person name="Lee J."/>
            <person name="Lenz C."/>
            <person name="Li J."/>
            <person name="Liu A."/>
            <person name="Liu J."/>
            <person name="Liu S."/>
            <person name="Mukharsky N."/>
            <person name="Nguyen M."/>
            <person name="Palm C."/>
            <person name="Pham P."/>
            <person name="Sakano H."/>
            <person name="Schwartz J."/>
            <person name="Southwick A."/>
            <person name="Thaveri A."/>
            <person name="Toriumi M."/>
            <person name="Vaysberg M."/>
            <person name="Yu G."/>
            <person name="Davis R."/>
            <person name="Federspiel N."/>
            <person name="Theologis A."/>
            <person name="Ecker J."/>
        </authorList>
    </citation>
    <scope>NUCLEOTIDE SEQUENCE</scope>
</reference>
<dbReference type="EMBL" id="AC068197">
    <property type="protein sequence ID" value="AAF79409.1"/>
    <property type="molecule type" value="Genomic_DNA"/>
</dbReference>
<feature type="domain" description="GCK" evidence="3">
    <location>
        <begin position="80"/>
        <end position="154"/>
    </location>
</feature>
<dbReference type="PANTHER" id="PTHR34357:SF14">
    <property type="entry name" value="F7A19.14 PROTEIN-RELATED"/>
    <property type="match status" value="1"/>
</dbReference>
<evidence type="ECO:0000313" key="4">
    <source>
        <dbReference type="EMBL" id="AAF79409.1"/>
    </source>
</evidence>
<dbReference type="ExpressionAtlas" id="Q9LMF3">
    <property type="expression patterns" value="baseline and differential"/>
</dbReference>
<dbReference type="AlphaFoldDB" id="Q9LMF3"/>
<proteinExistence type="predicted"/>
<reference key="1">
    <citation type="journal article" date="2000" name="Nature">
        <title>Sequence and analysis of chromosome 1 of the plant Arabidopsis thaliana.</title>
        <authorList>
            <person name="Theologis A."/>
            <person name="Ecker J.R."/>
            <person name="Palm C.J."/>
            <person name="Federspiel N.A."/>
            <person name="Kaul S."/>
            <person name="White O."/>
            <person name="Alonso J."/>
            <person name="Altafi H."/>
            <person name="Araujo R."/>
            <person name="Bowman C.L."/>
            <person name="Brooks S.Y."/>
            <person name="Buehler E."/>
            <person name="Chan A."/>
            <person name="Chao Q."/>
            <person name="Chen H."/>
            <person name="Cheuk R.F."/>
            <person name="Chin C.W."/>
            <person name="Chung M.K."/>
            <person name="Conn L."/>
            <person name="Conway A.B."/>
            <person name="Conway A.R."/>
            <person name="Creasy T.H."/>
            <person name="Dewar K."/>
            <person name="Dunn P."/>
            <person name="Etgu P."/>
            <person name="Feldblyum T.V."/>
            <person name="Feng J."/>
            <person name="Fong B."/>
            <person name="Fujii C.Y."/>
            <person name="Gill J.E."/>
            <person name="Goldsmith A.D."/>
            <person name="Haas B."/>
            <person name="Hansen N.F."/>
            <person name="Hughes B."/>
            <person name="Huizar L."/>
            <person name="Hunter J.L."/>
            <person name="Jenkins J."/>
            <person name="Johnson-Hopson C."/>
            <person name="Khan S."/>
            <person name="Khaykin E."/>
            <person name="Kim C.J."/>
            <person name="Koo H.L."/>
            <person name="Kremenetskaia I."/>
            <person name="Kurtz D.B."/>
            <person name="Kwan A."/>
            <person name="Lam B."/>
            <person name="Langin-Hooper S."/>
            <person name="Lee A."/>
            <person name="Lee J.M."/>
            <person name="Lenz C.A."/>
            <person name="Li J.H."/>
            <person name="Li Y."/>
            <person name="Lin X."/>
            <person name="Liu S.X."/>
            <person name="Liu Z.A."/>
            <person name="Luros J.S."/>
            <person name="Maiti R."/>
            <person name="Marziali A."/>
            <person name="Militscher J."/>
            <person name="Miranda M."/>
            <person name="Nguyen M."/>
            <person name="Nierman W.C."/>
            <person name="Osborne B.I."/>
            <person name="Pai G."/>
            <person name="Peterson J."/>
            <person name="Pham P.K."/>
            <person name="Rizzo M."/>
            <person name="Rooney T."/>
            <person name="Rowley D."/>
            <person name="Sakano H."/>
            <person name="Salzberg S.L."/>
            <person name="Schwartz J.R."/>
            <person name="Shinn P."/>
            <person name="Southwick A.M."/>
            <person name="Sun H."/>
            <person name="Tallon L.J."/>
            <person name="Tambunga G."/>
            <person name="Toriumi M.J."/>
            <person name="Town C.D."/>
            <person name="Utterback T."/>
            <person name="Van Aken S."/>
            <person name="Vaysberg M."/>
            <person name="Vysotskaia V.S."/>
            <person name="Walker M."/>
            <person name="Wu D."/>
            <person name="Yu G."/>
            <person name="Fraser C.M."/>
            <person name="Venter J.C."/>
            <person name="Davis R.W."/>
        </authorList>
    </citation>
    <scope>NUCLEOTIDE SEQUENCE [LARGE SCALE GENOMIC DNA]</scope>
    <source>
        <strain>cv. Columbia</strain>
    </source>
</reference>
<organism evidence="4">
    <name type="scientific">Arabidopsis thaliana</name>
    <name type="common">Mouse-ear cress</name>
    <dbReference type="NCBI Taxonomy" id="3702"/>
    <lineage>
        <taxon>Eukaryota</taxon>
        <taxon>Viridiplantae</taxon>
        <taxon>Streptophyta</taxon>
        <taxon>Embryophyta</taxon>
        <taxon>Tracheophyta</taxon>
        <taxon>Spermatophyta</taxon>
        <taxon>Magnoliopsida</taxon>
        <taxon>eudicotyledons</taxon>
        <taxon>Gunneridae</taxon>
        <taxon>Pentapetalae</taxon>
        <taxon>rosids</taxon>
        <taxon>malvids</taxon>
        <taxon>Brassicales</taxon>
        <taxon>Brassicaceae</taxon>
        <taxon>Camelineae</taxon>
        <taxon>Arabidopsis</taxon>
    </lineage>
</organism>
<protein>
    <submittedName>
        <fullName evidence="4">F16A14.27</fullName>
    </submittedName>
</protein>
<evidence type="ECO:0000256" key="1">
    <source>
        <dbReference type="SAM" id="Coils"/>
    </source>
</evidence>
<evidence type="ECO:0000256" key="2">
    <source>
        <dbReference type="SAM" id="MobiDB-lite"/>
    </source>
</evidence>
<accession>Q9LMF3</accession>
<dbReference type="TAIR" id="AT1G14048"/>
<dbReference type="InterPro" id="IPR012891">
    <property type="entry name" value="GCK_dom"/>
</dbReference>
<dbReference type="PANTHER" id="PTHR34357">
    <property type="entry name" value="F7A19.14 PROTEIN-RELATED"/>
    <property type="match status" value="1"/>
</dbReference>
<feature type="coiled-coil region" evidence="1">
    <location>
        <begin position="140"/>
        <end position="178"/>
    </location>
</feature>
<feature type="region of interest" description="Disordered" evidence="2">
    <location>
        <begin position="1"/>
        <end position="77"/>
    </location>
</feature>
<sequence>MGITSSTDPKTETFSDPKSQNNEEAPPAKSEKLGDASPSTPAPSEELGDSSTVWRDPEDSESDEKPEEGGGGDADGEEEGECGFCLFMKGGGCKDSFVAWEECVEAAEKNKEDIVTNCMEVTSMLKKCMDEHSDYYQPILAAEKAAEAEVKKELEAEKKKEEEEKISEEEVAAKKQAQGKLRRRIRNLYLCVIRCWRSVWRDILITIFPFSMRRKLMMKDFLPSTVWRDPGESVSPNEVREEEEKGEVFSAFMRGGGCKEPFTDWEDCTDEATNVGVFAMMTKCMVWMLTDHYRPFLAAKKTAQEHIEKELQAFLSKE</sequence>
<feature type="domain" description="GCK" evidence="3">
    <location>
        <begin position="242"/>
        <end position="311"/>
    </location>
</feature>
<keyword evidence="1" id="KW-0175">Coiled coil</keyword>
<reference evidence="4" key="2">
    <citation type="submission" date="2000-05" db="EMBL/GenBank/DDBJ databases">
        <title>Genomic sequence for Arabidopsis thaliana BAC F16A14 from chromosome I.</title>
        <authorList>
            <person name="Shinn P."/>
            <person name="Brooks S."/>
            <person name="Buehler E."/>
            <person name="Chao Q."/>
            <person name="Johnson-Hopson C."/>
            <person name="Khan S."/>
            <person name="Kim C."/>
            <person name="Altafi H."/>
            <person name="Bei Q."/>
            <person name="Chin C."/>
            <person name="Chiou J."/>
            <person name="Choi E."/>
            <person name="Conn L."/>
            <person name="Conway A."/>
            <person name="Gonzales A."/>
            <person name="Hansen N."/>
            <person name="Howing B."/>
            <person name="Koo T."/>
            <person name="Lam B."/>
            <person name="Lee J."/>
            <person name="Lenz C."/>
            <person name="Li J."/>
            <person name="Liu A."/>
            <person name="Liu K."/>
            <person name="Liu S."/>
            <person name="Mukharsky N."/>
            <person name="Nguyen M."/>
            <person name="Palm C."/>
            <person name="Pham P."/>
            <person name="Sakano H."/>
            <person name="Schwartz J."/>
            <person name="Southwick A."/>
            <person name="Thaveri A."/>
            <person name="Toriumi M."/>
            <person name="Vaysberg M."/>
            <person name="Yu G."/>
            <person name="Federspiel N.A."/>
            <person name="Theologis A."/>
            <person name="Ecker J.R."/>
        </authorList>
    </citation>
    <scope>NUCLEOTIDE SEQUENCE</scope>
</reference>
<evidence type="ECO:0000259" key="3">
    <source>
        <dbReference type="SMART" id="SM01227"/>
    </source>
</evidence>
<name>Q9LMF3_ARATH</name>
<dbReference type="SMART" id="SM01227">
    <property type="entry name" value="GCK"/>
    <property type="match status" value="2"/>
</dbReference>
<dbReference type="Gene3D" id="1.10.287.2900">
    <property type="match status" value="1"/>
</dbReference>